<dbReference type="EMBL" id="FQUO01000026">
    <property type="protein sequence ID" value="SHG33073.1"/>
    <property type="molecule type" value="Genomic_DNA"/>
</dbReference>
<keyword evidence="10" id="KW-1185">Reference proteome</keyword>
<dbReference type="InterPro" id="IPR007353">
    <property type="entry name" value="DUF421"/>
</dbReference>
<evidence type="ECO:0000256" key="4">
    <source>
        <dbReference type="ARBA" id="ARBA00022692"/>
    </source>
</evidence>
<dbReference type="PANTHER" id="PTHR34582">
    <property type="entry name" value="UPF0702 TRANSMEMBRANE PROTEIN YCAP"/>
    <property type="match status" value="1"/>
</dbReference>
<reference evidence="9 10" key="1">
    <citation type="submission" date="2016-11" db="EMBL/GenBank/DDBJ databases">
        <authorList>
            <person name="Jaros S."/>
            <person name="Januszkiewicz K."/>
            <person name="Wedrychowicz H."/>
        </authorList>
    </citation>
    <scope>NUCLEOTIDE SEQUENCE [LARGE SCALE GENOMIC DNA]</scope>
    <source>
        <strain evidence="9 10">DSM 26897</strain>
    </source>
</reference>
<sequence>MERLNEWWGINEDISPVEIAARAAVMFVLTLLLIRITGMRPFGKKDPFDIIIAFLIGGVLSRGVVGATPFFSAFAGALMLILVHKVLSWLSIHWKGFEKTVKGESLLLYKQGRYIAENMEKVGITENDIHEELRIECHTGSYEKIAEVYMEKTGKISFVRKD</sequence>
<dbReference type="GO" id="GO:0005886">
    <property type="term" value="C:plasma membrane"/>
    <property type="evidence" value="ECO:0007669"/>
    <property type="project" value="UniProtKB-SubCell"/>
</dbReference>
<dbReference type="STRING" id="1302690.BUE76_05525"/>
<dbReference type="PANTHER" id="PTHR34582:SF6">
    <property type="entry name" value="UPF0702 TRANSMEMBRANE PROTEIN YCAP"/>
    <property type="match status" value="1"/>
</dbReference>
<accession>A0A1M5IZ78</accession>
<evidence type="ECO:0000256" key="2">
    <source>
        <dbReference type="ARBA" id="ARBA00006448"/>
    </source>
</evidence>
<evidence type="ECO:0000256" key="1">
    <source>
        <dbReference type="ARBA" id="ARBA00004651"/>
    </source>
</evidence>
<organism evidence="9 10">
    <name type="scientific">Cnuella takakiae</name>
    <dbReference type="NCBI Taxonomy" id="1302690"/>
    <lineage>
        <taxon>Bacteria</taxon>
        <taxon>Pseudomonadati</taxon>
        <taxon>Bacteroidota</taxon>
        <taxon>Chitinophagia</taxon>
        <taxon>Chitinophagales</taxon>
        <taxon>Chitinophagaceae</taxon>
        <taxon>Cnuella</taxon>
    </lineage>
</organism>
<evidence type="ECO:0000256" key="6">
    <source>
        <dbReference type="ARBA" id="ARBA00023136"/>
    </source>
</evidence>
<dbReference type="InterPro" id="IPR023090">
    <property type="entry name" value="UPF0702_alpha/beta_dom_sf"/>
</dbReference>
<feature type="transmembrane region" description="Helical" evidence="7">
    <location>
        <begin position="48"/>
        <end position="65"/>
    </location>
</feature>
<keyword evidence="6 7" id="KW-0472">Membrane</keyword>
<evidence type="ECO:0000256" key="7">
    <source>
        <dbReference type="SAM" id="Phobius"/>
    </source>
</evidence>
<dbReference type="Gene3D" id="3.30.240.20">
    <property type="entry name" value="bsu07140 like domains"/>
    <property type="match status" value="1"/>
</dbReference>
<evidence type="ECO:0000259" key="8">
    <source>
        <dbReference type="Pfam" id="PF04239"/>
    </source>
</evidence>
<feature type="transmembrane region" description="Helical" evidence="7">
    <location>
        <begin position="20"/>
        <end position="36"/>
    </location>
</feature>
<gene>
    <name evidence="9" type="ORF">SAMN05444008_12628</name>
</gene>
<feature type="domain" description="YetF C-terminal" evidence="8">
    <location>
        <begin position="93"/>
        <end position="161"/>
    </location>
</feature>
<evidence type="ECO:0000256" key="5">
    <source>
        <dbReference type="ARBA" id="ARBA00022989"/>
    </source>
</evidence>
<evidence type="ECO:0000313" key="9">
    <source>
        <dbReference type="EMBL" id="SHG33073.1"/>
    </source>
</evidence>
<keyword evidence="4 7" id="KW-0812">Transmembrane</keyword>
<keyword evidence="3" id="KW-1003">Cell membrane</keyword>
<dbReference type="Pfam" id="PF04239">
    <property type="entry name" value="DUF421"/>
    <property type="match status" value="1"/>
</dbReference>
<proteinExistence type="inferred from homology"/>
<comment type="subcellular location">
    <subcellularLocation>
        <location evidence="1">Cell membrane</location>
        <topology evidence="1">Multi-pass membrane protein</topology>
    </subcellularLocation>
</comment>
<comment type="similarity">
    <text evidence="2">Belongs to the UPF0702 family.</text>
</comment>
<feature type="transmembrane region" description="Helical" evidence="7">
    <location>
        <begin position="71"/>
        <end position="92"/>
    </location>
</feature>
<evidence type="ECO:0000256" key="3">
    <source>
        <dbReference type="ARBA" id="ARBA00022475"/>
    </source>
</evidence>
<dbReference type="AlphaFoldDB" id="A0A1M5IZ78"/>
<dbReference type="OrthoDB" id="9793799at2"/>
<dbReference type="Proteomes" id="UP000184368">
    <property type="component" value="Unassembled WGS sequence"/>
</dbReference>
<keyword evidence="5 7" id="KW-1133">Transmembrane helix</keyword>
<protein>
    <recommendedName>
        <fullName evidence="8">YetF C-terminal domain-containing protein</fullName>
    </recommendedName>
</protein>
<evidence type="ECO:0000313" key="10">
    <source>
        <dbReference type="Proteomes" id="UP000184368"/>
    </source>
</evidence>
<name>A0A1M5IZ78_9BACT</name>
<dbReference type="RefSeq" id="WP_073048512.1">
    <property type="nucleotide sequence ID" value="NZ_FQUO01000026.1"/>
</dbReference>